<feature type="compositionally biased region" description="Basic residues" evidence="1">
    <location>
        <begin position="127"/>
        <end position="137"/>
    </location>
</feature>
<feature type="compositionally biased region" description="Polar residues" evidence="1">
    <location>
        <begin position="77"/>
        <end position="87"/>
    </location>
</feature>
<comment type="caution">
    <text evidence="2">The sequence shown here is derived from an EMBL/GenBank/DDBJ whole genome shotgun (WGS) entry which is preliminary data.</text>
</comment>
<accession>A0A8H3FXE8</accession>
<sequence length="404" mass="46076">MYHYSVPPQGYVRYNYNTSATTSPSGSPQPNPHYTYWIPPQYQSPNTSPKSSKRHSRKQSYTYPQGPGGWHSPAGYPSQSYYTTRPDYQSPPVYQDHVSRDNFERSKPKARRFSNTGIHGGGDTNGPKRHASTRSRKQPIINDTSDEADEPTFTYIRPQTSRYKEEKYCKPKPKANKYFFFNQVPAQEKASDSQKTRPRRPSESRPSAAKPAKAAPPQREATAADAAKHRIPAGYSLKNWDPTESPVLLLGSVFDANSLGKWIYDWTVFHHGPSTPMSEVAGDLWLLLIKLACKMKRADECLPRVRYSDNRETIKDFLAGGDRLWARFKKLLKICEDYMWKVARKEGAKGSVKMGKNSGCEFVDSIFGRDRELEETESLMQGIRLWNMRFDANCEEILRHPSAA</sequence>
<organism evidence="2 3">
    <name type="scientific">Imshaugia aleurites</name>
    <dbReference type="NCBI Taxonomy" id="172621"/>
    <lineage>
        <taxon>Eukaryota</taxon>
        <taxon>Fungi</taxon>
        <taxon>Dikarya</taxon>
        <taxon>Ascomycota</taxon>
        <taxon>Pezizomycotina</taxon>
        <taxon>Lecanoromycetes</taxon>
        <taxon>OSLEUM clade</taxon>
        <taxon>Lecanoromycetidae</taxon>
        <taxon>Lecanorales</taxon>
        <taxon>Lecanorineae</taxon>
        <taxon>Parmeliaceae</taxon>
        <taxon>Imshaugia</taxon>
    </lineage>
</organism>
<feature type="compositionally biased region" description="Low complexity" evidence="1">
    <location>
        <begin position="204"/>
        <end position="221"/>
    </location>
</feature>
<protein>
    <recommendedName>
        <fullName evidence="4">Vegetative cell wall protein gp1</fullName>
    </recommendedName>
</protein>
<proteinExistence type="predicted"/>
<evidence type="ECO:0000256" key="1">
    <source>
        <dbReference type="SAM" id="MobiDB-lite"/>
    </source>
</evidence>
<feature type="compositionally biased region" description="Polar residues" evidence="1">
    <location>
        <begin position="15"/>
        <end position="28"/>
    </location>
</feature>
<evidence type="ECO:0008006" key="4">
    <source>
        <dbReference type="Google" id="ProtNLM"/>
    </source>
</evidence>
<feature type="compositionally biased region" description="Basic and acidic residues" evidence="1">
    <location>
        <begin position="97"/>
        <end position="107"/>
    </location>
</feature>
<gene>
    <name evidence="2" type="ORF">IMSHALPRED_008334</name>
</gene>
<feature type="region of interest" description="Disordered" evidence="1">
    <location>
        <begin position="1"/>
        <end position="159"/>
    </location>
</feature>
<feature type="region of interest" description="Disordered" evidence="1">
    <location>
        <begin position="184"/>
        <end position="227"/>
    </location>
</feature>
<keyword evidence="3" id="KW-1185">Reference proteome</keyword>
<reference evidence="2" key="1">
    <citation type="submission" date="2021-03" db="EMBL/GenBank/DDBJ databases">
        <authorList>
            <person name="Tagirdzhanova G."/>
        </authorList>
    </citation>
    <scope>NUCLEOTIDE SEQUENCE</scope>
</reference>
<evidence type="ECO:0000313" key="2">
    <source>
        <dbReference type="EMBL" id="CAF9930989.1"/>
    </source>
</evidence>
<feature type="compositionally biased region" description="Basic and acidic residues" evidence="1">
    <location>
        <begin position="189"/>
        <end position="203"/>
    </location>
</feature>
<name>A0A8H3FXE8_9LECA</name>
<feature type="compositionally biased region" description="Polar residues" evidence="1">
    <location>
        <begin position="41"/>
        <end position="50"/>
    </location>
</feature>
<evidence type="ECO:0000313" key="3">
    <source>
        <dbReference type="Proteomes" id="UP000664534"/>
    </source>
</evidence>
<dbReference type="Proteomes" id="UP000664534">
    <property type="component" value="Unassembled WGS sequence"/>
</dbReference>
<dbReference type="OrthoDB" id="5398854at2759"/>
<dbReference type="AlphaFoldDB" id="A0A8H3FXE8"/>
<dbReference type="EMBL" id="CAJPDT010000059">
    <property type="protein sequence ID" value="CAF9930989.1"/>
    <property type="molecule type" value="Genomic_DNA"/>
</dbReference>